<feature type="chain" id="PRO_5008888774" description="Malate dehydrogenase" evidence="1">
    <location>
        <begin position="17"/>
        <end position="248"/>
    </location>
</feature>
<dbReference type="OrthoDB" id="1859733at2759"/>
<dbReference type="Pfam" id="PF11937">
    <property type="entry name" value="DUF3455"/>
    <property type="match status" value="1"/>
</dbReference>
<organism evidence="2 3">
    <name type="scientific">Grifola frondosa</name>
    <name type="common">Maitake</name>
    <name type="synonym">Polyporus frondosus</name>
    <dbReference type="NCBI Taxonomy" id="5627"/>
    <lineage>
        <taxon>Eukaryota</taxon>
        <taxon>Fungi</taxon>
        <taxon>Dikarya</taxon>
        <taxon>Basidiomycota</taxon>
        <taxon>Agaricomycotina</taxon>
        <taxon>Agaricomycetes</taxon>
        <taxon>Polyporales</taxon>
        <taxon>Grifolaceae</taxon>
        <taxon>Grifola</taxon>
    </lineage>
</organism>
<keyword evidence="3" id="KW-1185">Reference proteome</keyword>
<keyword evidence="1" id="KW-0732">Signal</keyword>
<dbReference type="PANTHER" id="PTHR35567">
    <property type="entry name" value="MALATE DEHYDROGENASE (AFU_ORTHOLOGUE AFUA_2G13800)"/>
    <property type="match status" value="1"/>
</dbReference>
<proteinExistence type="predicted"/>
<feature type="signal peptide" evidence="1">
    <location>
        <begin position="1"/>
        <end position="16"/>
    </location>
</feature>
<name>A0A1C7LUG0_GRIFR</name>
<accession>A0A1C7LUG0</accession>
<protein>
    <recommendedName>
        <fullName evidence="4">Malate dehydrogenase</fullName>
    </recommendedName>
</protein>
<gene>
    <name evidence="2" type="ORF">A0H81_12360</name>
</gene>
<evidence type="ECO:0008006" key="4">
    <source>
        <dbReference type="Google" id="ProtNLM"/>
    </source>
</evidence>
<dbReference type="EMBL" id="LUGG01000023">
    <property type="protein sequence ID" value="OBZ67687.1"/>
    <property type="molecule type" value="Genomic_DNA"/>
</dbReference>
<evidence type="ECO:0000313" key="3">
    <source>
        <dbReference type="Proteomes" id="UP000092993"/>
    </source>
</evidence>
<dbReference type="OMA" id="RIDTVGH"/>
<sequence>MAPALSALLTSLFASAAFNAIVDEIQPSDKLFQLSGCDISTFVPDLPPNQSQLVLPTNATPSFIGLAFGVQNYTCTQSNNFTNVGAVAELIDVSCIVSAPSFSTIQNSLYDVWSIVPYHIQDIINMMHLINPPEILAQHYFVPNPVTGQGVSPKWDFRSSGAFEGVQDAFIIAKGKGTLPAPTNSTRDVNWLDVVNVEGDIASEVFRIDTVGHQPPATCTFGSTPNLSVPYVSKYVFYGGSLYHAGAH</sequence>
<evidence type="ECO:0000313" key="2">
    <source>
        <dbReference type="EMBL" id="OBZ67687.1"/>
    </source>
</evidence>
<reference evidence="2 3" key="1">
    <citation type="submission" date="2016-03" db="EMBL/GenBank/DDBJ databases">
        <title>Whole genome sequencing of Grifola frondosa 9006-11.</title>
        <authorList>
            <person name="Min B."/>
            <person name="Park H."/>
            <person name="Kim J.-G."/>
            <person name="Cho H."/>
            <person name="Oh Y.-L."/>
            <person name="Kong W.-S."/>
            <person name="Choi I.-G."/>
        </authorList>
    </citation>
    <scope>NUCLEOTIDE SEQUENCE [LARGE SCALE GENOMIC DNA]</scope>
    <source>
        <strain evidence="2 3">9006-11</strain>
    </source>
</reference>
<evidence type="ECO:0000256" key="1">
    <source>
        <dbReference type="SAM" id="SignalP"/>
    </source>
</evidence>
<dbReference type="PANTHER" id="PTHR35567:SF1">
    <property type="entry name" value="CONSERVED FUNGAL PROTEIN (AFU_ORTHOLOGUE AFUA_1G14230)"/>
    <property type="match status" value="1"/>
</dbReference>
<dbReference type="Proteomes" id="UP000092993">
    <property type="component" value="Unassembled WGS sequence"/>
</dbReference>
<comment type="caution">
    <text evidence="2">The sequence shown here is derived from an EMBL/GenBank/DDBJ whole genome shotgun (WGS) entry which is preliminary data.</text>
</comment>
<dbReference type="InterPro" id="IPR021851">
    <property type="entry name" value="DUF3455"/>
</dbReference>
<dbReference type="AlphaFoldDB" id="A0A1C7LUG0"/>